<dbReference type="CDD" id="cd02891">
    <property type="entry name" value="A2M_like"/>
    <property type="match status" value="1"/>
</dbReference>
<keyword evidence="2" id="KW-0732">Signal</keyword>
<dbReference type="InterPro" id="IPR008930">
    <property type="entry name" value="Terpenoid_cyclase/PrenylTrfase"/>
</dbReference>
<dbReference type="Pfam" id="PF13205">
    <property type="entry name" value="Big_5"/>
    <property type="match status" value="1"/>
</dbReference>
<evidence type="ECO:0000313" key="6">
    <source>
        <dbReference type="Proteomes" id="UP000264062"/>
    </source>
</evidence>
<sequence>MKRVALLVSAIIFSIAVFSAYNVQYAGKAFDELLKKNGEITLLSSVPANNTIVDRRIDEIVLTFSDEFLPLQSVEDIKIKYTLEPNVEGIFRQRGKNTIVFIPAKPLAPEKKYKLTIQKGILSMDSAVLKKDVVLYLGPVNLKVIHAANTTIHPDSSFLMVFNYPVKISDLKENITLTNKGESIDFDIVKSKKKKDEYGYYYYNNYYYENNEDDTLDFFAVELKPKNTLKSSANYKLKIFMKELMRSSQEYTLYTLGDFKFIHRENIEQIYYNSNSYINIEFTNPAKTEDVFKNVFFINEGKTESLFDYYYSSQSQYFSAYKKLVPGGEYMIKVGENLKDVHGSKIKNPGIYKLIAGDYYPFISFAGGYISRPKNLLIDFSLMNLSKFNMFVKETSVSEFIKEMASNDYGYWNKKTYRNWSKRKYDFKTENNVLYTDTLDIDKEYGRISKLGLGVLEYALGNDTYNIEFSYQVTPLRMHSIMSSKNGFVILSDRKGENFAKGMSTLYVYGMKGNQLFSIPFKDGFLSMNKPQMKWLEVKCNDNAKLLYAENQGSKLLMTYYLPEKIQDTRSYIFTDKNLYKLDDSVLITGIVRNKEGNKIKYSSLKKILYSVTNPDYKEVYKGTVTLDRNGVFSLKLMIPDSFKTGYYYASFFDKKYYSEQVSFMVQEFKEPTFEIAVTATKNGYFYNEIPSINTKGNYLSGMKMAGDSLYSTLIINRTSFYSQKFPGFNFYISNDTTEFNSHAFDQKDTLDKTGEFKYSQDIKYTNVMNPLSVQYIATVKGIDKEGISQSVYFTKYSMENYAGLKISNFTDTDDSTLFEIVVADNQDNPVKGKKLKLRVIREYSYKDSVPDTLKVVNVVSRAMADSLWFKLDKRAYYRVELEYDKTKVTQSFYYGWWWYYDNDKKVLTVTPDKSVYEIGDTARVKIYSPMPELKHFYYYNTDSIYGINEVKFSGDTAFLNIPVTKDLISGFFLSVFALTEDSTNKLQMQTSFISVSSESKRLLFDMKTDREVYEPSDTVEITLETKHSKDVTAVITVVDEAVLMLTEYKYSDPMYAFYGYYENQAYYANSSNLDYPYYYYGYRNSNMMLDGCMQTAPSQAYKCEEKISVADEREMGSDKKQKDGGDVTIAPIPPNVSIRKDFTQLPFYSEKITFSQNKKGAVKFRLPDNIGKFRINCVVLSEDEFNVKEQNIRVEKKIIINQSLPQFLRPFDKINASFVVLDNTGKEGDVKVQINSKQMKFTENNVKTLSTKNNKALALFKGEALFEDSCTFMLSAEKDSFSDYMLVTIPVINHNLYEHSAVFSSSEDDVKEHINISKDIVKEKSSITVSLNSTIIGGMQIPLEFLKDYRYLCLEQKLSRAFPYIIGEEVINLYNLSDIKKDKLRKYVSVLLRDVSDCQASNGGFKYYEDDQYESEYLSLYAMYVLYYAKKGGYNISQDMLDNGLDYIERLIDNNFNEIWSYSEGAKYSLRAYAVYLMMLYGNKNYKDIVEEVYEKRDKIYLAEKARFLQVLSEYSMTREYNQLLGEIKSNARVESAYAYFDDGIYDWWFFASDLKSTAVVLTTLMRTEKKYEYAEYVMNLFNQRLKKGMWVNTHTTALVLEAITEYYKIYEKETPLFTAYLKVNEKSLTSKKFSGRKDQMFSYTVDGKNLKDSMNLLEVKKDGKGRMYYTLRMKYARNKIENALFNGFEVKREYLDLNGKVVTKFKKGEVYQVKITIKTNKWRSFVVLEDNLPAGFETIKREFVTEFVNLAHYNYKRWWWGEFYHEEFYRDRVVANSIYLYEGTHDYSYFVKANVSGEFNVPPVNVFEMYTPEVFGYTASEILTIE</sequence>
<gene>
    <name evidence="5" type="ORF">DCW38_07730</name>
</gene>
<evidence type="ECO:0000256" key="2">
    <source>
        <dbReference type="ARBA" id="ARBA00022729"/>
    </source>
</evidence>
<dbReference type="Pfam" id="PF17973">
    <property type="entry name" value="bMG10"/>
    <property type="match status" value="1"/>
</dbReference>
<dbReference type="GO" id="GO:0004866">
    <property type="term" value="F:endopeptidase inhibitor activity"/>
    <property type="evidence" value="ECO:0007669"/>
    <property type="project" value="InterPro"/>
</dbReference>
<dbReference type="Proteomes" id="UP000264062">
    <property type="component" value="Unassembled WGS sequence"/>
</dbReference>
<dbReference type="SMART" id="SM01360">
    <property type="entry name" value="A2M"/>
    <property type="match status" value="1"/>
</dbReference>
<dbReference type="InterPro" id="IPR011625">
    <property type="entry name" value="A2M_N_BRD"/>
</dbReference>
<dbReference type="InterPro" id="IPR002890">
    <property type="entry name" value="MG2"/>
</dbReference>
<protein>
    <recommendedName>
        <fullName evidence="7">Alpha-2-macroglobulin domain-containing protein</fullName>
    </recommendedName>
</protein>
<dbReference type="Gene3D" id="1.50.10.20">
    <property type="match status" value="1"/>
</dbReference>
<proteinExistence type="inferred from homology"/>
<evidence type="ECO:0000259" key="4">
    <source>
        <dbReference type="SMART" id="SM01360"/>
    </source>
</evidence>
<evidence type="ECO:0008006" key="7">
    <source>
        <dbReference type="Google" id="ProtNLM"/>
    </source>
</evidence>
<dbReference type="PANTHER" id="PTHR40094">
    <property type="entry name" value="ALPHA-2-MACROGLOBULIN HOMOLOG"/>
    <property type="match status" value="1"/>
</dbReference>
<dbReference type="Pfam" id="PF07703">
    <property type="entry name" value="A2M_BRD"/>
    <property type="match status" value="1"/>
</dbReference>
<accession>A0A350HBY4</accession>
<dbReference type="Gene3D" id="2.60.40.1930">
    <property type="match status" value="1"/>
</dbReference>
<dbReference type="PANTHER" id="PTHR40094:SF1">
    <property type="entry name" value="UBIQUITIN DOMAIN-CONTAINING PROTEIN"/>
    <property type="match status" value="1"/>
</dbReference>
<name>A0A350HBY4_UNCW3</name>
<dbReference type="SUPFAM" id="SSF48239">
    <property type="entry name" value="Terpenoid cyclases/Protein prenyltransferases"/>
    <property type="match status" value="1"/>
</dbReference>
<dbReference type="InterPro" id="IPR001599">
    <property type="entry name" value="Macroglobln_a2"/>
</dbReference>
<evidence type="ECO:0000259" key="3">
    <source>
        <dbReference type="SMART" id="SM01359"/>
    </source>
</evidence>
<feature type="domain" description="Alpha-2-macroglobulin bait region" evidence="3">
    <location>
        <begin position="908"/>
        <end position="1046"/>
    </location>
</feature>
<comment type="similarity">
    <text evidence="1">Belongs to the protease inhibitor I39 (alpha-2-macroglobulin) family. Bacterial alpha-2-macroglobulin subfamily.</text>
</comment>
<organism evidence="5 6">
    <name type="scientific">candidate division WOR-3 bacterium</name>
    <dbReference type="NCBI Taxonomy" id="2052148"/>
    <lineage>
        <taxon>Bacteria</taxon>
        <taxon>Bacteria division WOR-3</taxon>
    </lineage>
</organism>
<dbReference type="InterPro" id="IPR032812">
    <property type="entry name" value="SbsA_Ig"/>
</dbReference>
<dbReference type="Pfam" id="PF00207">
    <property type="entry name" value="A2M"/>
    <property type="match status" value="1"/>
</dbReference>
<dbReference type="SMART" id="SM01359">
    <property type="entry name" value="A2M_N_2"/>
    <property type="match status" value="1"/>
</dbReference>
<dbReference type="Pfam" id="PF01835">
    <property type="entry name" value="MG2"/>
    <property type="match status" value="1"/>
</dbReference>
<dbReference type="InterPro" id="IPR051802">
    <property type="entry name" value="YfhM-like"/>
</dbReference>
<feature type="domain" description="Alpha-2-macroglobulin" evidence="4">
    <location>
        <begin position="1146"/>
        <end position="1235"/>
    </location>
</feature>
<comment type="caution">
    <text evidence="5">The sequence shown here is derived from an EMBL/GenBank/DDBJ whole genome shotgun (WGS) entry which is preliminary data.</text>
</comment>
<evidence type="ECO:0000313" key="5">
    <source>
        <dbReference type="EMBL" id="HAV93050.1"/>
    </source>
</evidence>
<evidence type="ECO:0000256" key="1">
    <source>
        <dbReference type="ARBA" id="ARBA00010556"/>
    </source>
</evidence>
<dbReference type="EMBL" id="DMZY01000228">
    <property type="protein sequence ID" value="HAV93050.1"/>
    <property type="molecule type" value="Genomic_DNA"/>
</dbReference>
<dbReference type="InterPro" id="IPR041246">
    <property type="entry name" value="Bact_MG10"/>
</dbReference>
<reference evidence="5 6" key="1">
    <citation type="journal article" date="2018" name="Nat. Biotechnol.">
        <title>A standardized bacterial taxonomy based on genome phylogeny substantially revises the tree of life.</title>
        <authorList>
            <person name="Parks D.H."/>
            <person name="Chuvochina M."/>
            <person name="Waite D.W."/>
            <person name="Rinke C."/>
            <person name="Skarshewski A."/>
            <person name="Chaumeil P.A."/>
            <person name="Hugenholtz P."/>
        </authorList>
    </citation>
    <scope>NUCLEOTIDE SEQUENCE [LARGE SCALE GENOMIC DNA]</scope>
    <source>
        <strain evidence="5">UBA9956</strain>
    </source>
</reference>